<keyword evidence="4" id="KW-0378">Hydrolase</keyword>
<keyword evidence="6" id="KW-1133">Transmembrane helix</keyword>
<dbReference type="AlphaFoldDB" id="A0A7C5LYU2"/>
<dbReference type="GO" id="GO:0046872">
    <property type="term" value="F:metal ion binding"/>
    <property type="evidence" value="ECO:0007669"/>
    <property type="project" value="UniProtKB-KW"/>
</dbReference>
<evidence type="ECO:0000256" key="5">
    <source>
        <dbReference type="ARBA" id="ARBA00022833"/>
    </source>
</evidence>
<keyword evidence="2" id="KW-0645">Protease</keyword>
<keyword evidence="3" id="KW-0479">Metal-binding</keyword>
<comment type="caution">
    <text evidence="7">The sequence shown here is derived from an EMBL/GenBank/DDBJ whole genome shotgun (WGS) entry which is preliminary data.</text>
</comment>
<evidence type="ECO:0000256" key="3">
    <source>
        <dbReference type="ARBA" id="ARBA00022723"/>
    </source>
</evidence>
<evidence type="ECO:0000256" key="6">
    <source>
        <dbReference type="SAM" id="Phobius"/>
    </source>
</evidence>
<keyword evidence="6" id="KW-0812">Transmembrane</keyword>
<dbReference type="EMBL" id="DRMJ01000136">
    <property type="protein sequence ID" value="HHL42533.1"/>
    <property type="molecule type" value="Genomic_DNA"/>
</dbReference>
<accession>A0A7C5LYU2</accession>
<protein>
    <submittedName>
        <fullName evidence="7">Uncharacterized protein</fullName>
    </submittedName>
</protein>
<organism evidence="7">
    <name type="scientific">Hellea balneolensis</name>
    <dbReference type="NCBI Taxonomy" id="287478"/>
    <lineage>
        <taxon>Bacteria</taxon>
        <taxon>Pseudomonadati</taxon>
        <taxon>Pseudomonadota</taxon>
        <taxon>Alphaproteobacteria</taxon>
        <taxon>Maricaulales</taxon>
        <taxon>Robiginitomaculaceae</taxon>
        <taxon>Hellea</taxon>
    </lineage>
</organism>
<feature type="transmembrane region" description="Helical" evidence="6">
    <location>
        <begin position="5"/>
        <end position="25"/>
    </location>
</feature>
<keyword evidence="6" id="KW-0472">Membrane</keyword>
<dbReference type="Proteomes" id="UP000885830">
    <property type="component" value="Unassembled WGS sequence"/>
</dbReference>
<dbReference type="GO" id="GO:0008233">
    <property type="term" value="F:peptidase activity"/>
    <property type="evidence" value="ECO:0007669"/>
    <property type="project" value="UniProtKB-KW"/>
</dbReference>
<sequence length="122" mass="13733">MTKRILKLLGGLSGLLIILVGIIYFRTTQIKPPTAGQNKSAELPITVNANTVASHLAQAVRFKTVTQQNRADTDWEVFLQFQDWLKQTYPAFYDTVNSEQIDSYAQLNIWTGSDLSLDPIVF</sequence>
<dbReference type="GO" id="GO:0006508">
    <property type="term" value="P:proteolysis"/>
    <property type="evidence" value="ECO:0007669"/>
    <property type="project" value="UniProtKB-KW"/>
</dbReference>
<name>A0A7C5LYU2_9PROT</name>
<evidence type="ECO:0000256" key="1">
    <source>
        <dbReference type="ARBA" id="ARBA00006247"/>
    </source>
</evidence>
<gene>
    <name evidence="7" type="ORF">ENJ42_02850</name>
</gene>
<dbReference type="PANTHER" id="PTHR45962">
    <property type="entry name" value="N-FATTY-ACYL-AMINO ACID SYNTHASE/HYDROLASE PM20D1"/>
    <property type="match status" value="1"/>
</dbReference>
<evidence type="ECO:0000313" key="7">
    <source>
        <dbReference type="EMBL" id="HHL42533.1"/>
    </source>
</evidence>
<keyword evidence="5" id="KW-0862">Zinc</keyword>
<feature type="non-terminal residue" evidence="7">
    <location>
        <position position="122"/>
    </location>
</feature>
<dbReference type="InterPro" id="IPR047177">
    <property type="entry name" value="Pept_M20A"/>
</dbReference>
<evidence type="ECO:0000256" key="4">
    <source>
        <dbReference type="ARBA" id="ARBA00022801"/>
    </source>
</evidence>
<proteinExistence type="inferred from homology"/>
<evidence type="ECO:0000256" key="2">
    <source>
        <dbReference type="ARBA" id="ARBA00022670"/>
    </source>
</evidence>
<dbReference type="PANTHER" id="PTHR45962:SF1">
    <property type="entry name" value="N-FATTY-ACYL-AMINO ACID SYNTHASE_HYDROLASE PM20D1"/>
    <property type="match status" value="1"/>
</dbReference>
<comment type="similarity">
    <text evidence="1">Belongs to the peptidase M20A family.</text>
</comment>
<reference evidence="7" key="1">
    <citation type="journal article" date="2020" name="mSystems">
        <title>Genome- and Community-Level Interaction Insights into Carbon Utilization and Element Cycling Functions of Hydrothermarchaeota in Hydrothermal Sediment.</title>
        <authorList>
            <person name="Zhou Z."/>
            <person name="Liu Y."/>
            <person name="Xu W."/>
            <person name="Pan J."/>
            <person name="Luo Z.H."/>
            <person name="Li M."/>
        </authorList>
    </citation>
    <scope>NUCLEOTIDE SEQUENCE [LARGE SCALE GENOMIC DNA]</scope>
    <source>
        <strain evidence="7">HyVt-485</strain>
    </source>
</reference>